<gene>
    <name evidence="3" type="ORF">AAW00_05015</name>
</gene>
<dbReference type="RefSeq" id="WP_047003154.1">
    <property type="nucleotide sequence ID" value="NZ_LBHB01000001.1"/>
</dbReference>
<dbReference type="PATRIC" id="fig|1581420.6.peg.1011"/>
<feature type="transmembrane region" description="Helical" evidence="2">
    <location>
        <begin position="129"/>
        <end position="146"/>
    </location>
</feature>
<dbReference type="AlphaFoldDB" id="A0A0G9MYY1"/>
<proteinExistence type="predicted"/>
<feature type="region of interest" description="Disordered" evidence="1">
    <location>
        <begin position="165"/>
        <end position="189"/>
    </location>
</feature>
<keyword evidence="2" id="KW-1133">Transmembrane helix</keyword>
<sequence>MRSSFKLAGPLALLAGTVILGVLILLPVLLLVGAAEVSAAMLGAMPWLFAGVVGASLVLFGLPALLSRKRAKPGIGFLASATVLGALLWIWSLAFTYESWGILPVILGLLLAGVGIVPVALLAAVVEGAWATLAMLLALMACVYAWRAIGGRLLAGAVARAGERVGQSPGQSPGQGEGAIIEGKVVERD</sequence>
<dbReference type="Proteomes" id="UP000053464">
    <property type="component" value="Unassembled WGS sequence"/>
</dbReference>
<organism evidence="3 4">
    <name type="scientific">Aurantiacibacter luteus</name>
    <dbReference type="NCBI Taxonomy" id="1581420"/>
    <lineage>
        <taxon>Bacteria</taxon>
        <taxon>Pseudomonadati</taxon>
        <taxon>Pseudomonadota</taxon>
        <taxon>Alphaproteobacteria</taxon>
        <taxon>Sphingomonadales</taxon>
        <taxon>Erythrobacteraceae</taxon>
        <taxon>Aurantiacibacter</taxon>
    </lineage>
</organism>
<dbReference type="STRING" id="1581420.AAW00_05015"/>
<dbReference type="EMBL" id="LBHB01000001">
    <property type="protein sequence ID" value="KLE35749.1"/>
    <property type="molecule type" value="Genomic_DNA"/>
</dbReference>
<keyword evidence="2" id="KW-0812">Transmembrane</keyword>
<evidence type="ECO:0000313" key="3">
    <source>
        <dbReference type="EMBL" id="KLE35749.1"/>
    </source>
</evidence>
<name>A0A0G9MYY1_9SPHN</name>
<feature type="compositionally biased region" description="Low complexity" evidence="1">
    <location>
        <begin position="165"/>
        <end position="174"/>
    </location>
</feature>
<keyword evidence="4" id="KW-1185">Reference proteome</keyword>
<feature type="transmembrane region" description="Helical" evidence="2">
    <location>
        <begin position="44"/>
        <end position="66"/>
    </location>
</feature>
<feature type="transmembrane region" description="Helical" evidence="2">
    <location>
        <begin position="75"/>
        <end position="94"/>
    </location>
</feature>
<comment type="caution">
    <text evidence="3">The sequence shown here is derived from an EMBL/GenBank/DDBJ whole genome shotgun (WGS) entry which is preliminary data.</text>
</comment>
<accession>A0A0G9MYY1</accession>
<feature type="transmembrane region" description="Helical" evidence="2">
    <location>
        <begin position="100"/>
        <end position="122"/>
    </location>
</feature>
<protein>
    <submittedName>
        <fullName evidence="3">Uncharacterized protein</fullName>
    </submittedName>
</protein>
<evidence type="ECO:0000256" key="2">
    <source>
        <dbReference type="SAM" id="Phobius"/>
    </source>
</evidence>
<keyword evidence="2" id="KW-0472">Membrane</keyword>
<evidence type="ECO:0000313" key="4">
    <source>
        <dbReference type="Proteomes" id="UP000053464"/>
    </source>
</evidence>
<reference evidence="3 4" key="1">
    <citation type="submission" date="2015-04" db="EMBL/GenBank/DDBJ databases">
        <title>The draft genome sequence of Erythrobacter luteus KA37.</title>
        <authorList>
            <person name="Zhuang L."/>
            <person name="Liu Y."/>
            <person name="Shao Z."/>
        </authorList>
    </citation>
    <scope>NUCLEOTIDE SEQUENCE [LARGE SCALE GENOMIC DNA]</scope>
    <source>
        <strain evidence="3 4">KA37</strain>
    </source>
</reference>
<evidence type="ECO:0000256" key="1">
    <source>
        <dbReference type="SAM" id="MobiDB-lite"/>
    </source>
</evidence>